<evidence type="ECO:0000256" key="1">
    <source>
        <dbReference type="SAM" id="MobiDB-lite"/>
    </source>
</evidence>
<reference evidence="3 4" key="1">
    <citation type="journal article" date="2012" name="J. Bacteriol.">
        <title>Draft Genome Sequence of Plant Growth-Promoting Rhizobium Mesorhizobium amorphae, Isolated from Zinc-Lead Mine Tailings.</title>
        <authorList>
            <person name="Hao X."/>
            <person name="Lin Y."/>
            <person name="Johnstone L."/>
            <person name="Baltrus D.A."/>
            <person name="Miller S.J."/>
            <person name="Wei G."/>
            <person name="Rensing C."/>
        </authorList>
    </citation>
    <scope>NUCLEOTIDE SEQUENCE [LARGE SCALE GENOMIC DNA]</scope>
    <source>
        <strain evidence="3 4">CCNWGS0123</strain>
    </source>
</reference>
<name>G6YKI7_9HYPH</name>
<dbReference type="PATRIC" id="fig|1082933.3.peg.6321"/>
<protein>
    <recommendedName>
        <fullName evidence="5">Lipoprotein</fullName>
    </recommendedName>
</protein>
<dbReference type="RefSeq" id="WP_006206310.1">
    <property type="nucleotide sequence ID" value="NZ_AGSN01000237.1"/>
</dbReference>
<organism evidence="3 4">
    <name type="scientific">Mesorhizobium amorphae CCNWGS0123</name>
    <dbReference type="NCBI Taxonomy" id="1082933"/>
    <lineage>
        <taxon>Bacteria</taxon>
        <taxon>Pseudomonadati</taxon>
        <taxon>Pseudomonadota</taxon>
        <taxon>Alphaproteobacteria</taxon>
        <taxon>Hyphomicrobiales</taxon>
        <taxon>Phyllobacteriaceae</taxon>
        <taxon>Mesorhizobium</taxon>
    </lineage>
</organism>
<dbReference type="EMBL" id="AGSN01000237">
    <property type="protein sequence ID" value="EHH03672.1"/>
    <property type="molecule type" value="Genomic_DNA"/>
</dbReference>
<keyword evidence="2" id="KW-0732">Signal</keyword>
<evidence type="ECO:0000256" key="2">
    <source>
        <dbReference type="SAM" id="SignalP"/>
    </source>
</evidence>
<feature type="signal peptide" evidence="2">
    <location>
        <begin position="1"/>
        <end position="16"/>
    </location>
</feature>
<keyword evidence="4" id="KW-1185">Reference proteome</keyword>
<evidence type="ECO:0000313" key="3">
    <source>
        <dbReference type="EMBL" id="EHH03672.1"/>
    </source>
</evidence>
<dbReference type="OrthoDB" id="8084577at2"/>
<accession>G6YKI7</accession>
<feature type="region of interest" description="Disordered" evidence="1">
    <location>
        <begin position="56"/>
        <end position="77"/>
    </location>
</feature>
<dbReference type="AlphaFoldDB" id="G6YKI7"/>
<feature type="compositionally biased region" description="Basic and acidic residues" evidence="1">
    <location>
        <begin position="56"/>
        <end position="65"/>
    </location>
</feature>
<sequence length="77" mass="7992">MNIPVCAALGASLALAGCNAVPPEAALPAFSPADPAFGITNTHYHPVVNYVHREPTDPQDWRRLNDNLSPAGKGAGS</sequence>
<feature type="chain" id="PRO_5003490736" description="Lipoprotein" evidence="2">
    <location>
        <begin position="17"/>
        <end position="77"/>
    </location>
</feature>
<evidence type="ECO:0000313" key="4">
    <source>
        <dbReference type="Proteomes" id="UP000002949"/>
    </source>
</evidence>
<dbReference type="Proteomes" id="UP000002949">
    <property type="component" value="Unassembled WGS sequence"/>
</dbReference>
<evidence type="ECO:0008006" key="5">
    <source>
        <dbReference type="Google" id="ProtNLM"/>
    </source>
</evidence>
<gene>
    <name evidence="3" type="ORF">MEA186_32610</name>
</gene>
<proteinExistence type="predicted"/>